<evidence type="ECO:0000313" key="2">
    <source>
        <dbReference type="EMBL" id="KAG6382158.1"/>
    </source>
</evidence>
<protein>
    <recommendedName>
        <fullName evidence="1">C2H2-type domain-containing protein</fullName>
    </recommendedName>
</protein>
<name>A0A8I3AFZ7_9AGAM</name>
<dbReference type="EMBL" id="JAGFBS010000001">
    <property type="protein sequence ID" value="KAG6382158.1"/>
    <property type="molecule type" value="Genomic_DNA"/>
</dbReference>
<reference evidence="2" key="1">
    <citation type="submission" date="2021-03" db="EMBL/GenBank/DDBJ databases">
        <title>Evolutionary innovations through gain and loss of genes in the ectomycorrhizal Boletales.</title>
        <authorList>
            <person name="Wu G."/>
            <person name="Miyauchi S."/>
            <person name="Morin E."/>
            <person name="Yang Z.-L."/>
            <person name="Xu J."/>
            <person name="Martin F.M."/>
        </authorList>
    </citation>
    <scope>NUCLEOTIDE SEQUENCE</scope>
    <source>
        <strain evidence="2">BR01</strain>
    </source>
</reference>
<comment type="caution">
    <text evidence="2">The sequence shown here is derived from an EMBL/GenBank/DDBJ whole genome shotgun (WGS) entry which is preliminary data.</text>
</comment>
<dbReference type="InterPro" id="IPR013087">
    <property type="entry name" value="Znf_C2H2_type"/>
</dbReference>
<gene>
    <name evidence="2" type="ORF">JVT61DRAFT_803</name>
</gene>
<evidence type="ECO:0000313" key="3">
    <source>
        <dbReference type="Proteomes" id="UP000683000"/>
    </source>
</evidence>
<feature type="domain" description="C2H2-type" evidence="1">
    <location>
        <begin position="144"/>
        <end position="168"/>
    </location>
</feature>
<dbReference type="SMART" id="SM00355">
    <property type="entry name" value="ZnF_C2H2"/>
    <property type="match status" value="2"/>
</dbReference>
<evidence type="ECO:0000259" key="1">
    <source>
        <dbReference type="SMART" id="SM00355"/>
    </source>
</evidence>
<dbReference type="OrthoDB" id="2656691at2759"/>
<dbReference type="Proteomes" id="UP000683000">
    <property type="component" value="Unassembled WGS sequence"/>
</dbReference>
<proteinExistence type="predicted"/>
<dbReference type="AlphaFoldDB" id="A0A8I3AFZ7"/>
<keyword evidence="3" id="KW-1185">Reference proteome</keyword>
<organism evidence="2 3">
    <name type="scientific">Boletus reticuloceps</name>
    <dbReference type="NCBI Taxonomy" id="495285"/>
    <lineage>
        <taxon>Eukaryota</taxon>
        <taxon>Fungi</taxon>
        <taxon>Dikarya</taxon>
        <taxon>Basidiomycota</taxon>
        <taxon>Agaricomycotina</taxon>
        <taxon>Agaricomycetes</taxon>
        <taxon>Agaricomycetidae</taxon>
        <taxon>Boletales</taxon>
        <taxon>Boletineae</taxon>
        <taxon>Boletaceae</taxon>
        <taxon>Boletoideae</taxon>
        <taxon>Boletus</taxon>
    </lineage>
</organism>
<feature type="domain" description="C2H2-type" evidence="1">
    <location>
        <begin position="52"/>
        <end position="77"/>
    </location>
</feature>
<accession>A0A8I3AFZ7</accession>
<sequence>MPPFEQFPQEPWYPCQWRAGDGTVCRVVVSRTSLPEHLSTHGIKNIPCNQHLKCYWLGCQAKPMHRGNILRHIRGVHLSQRQRPPKRVQESLTSEEVGHPPVGFCEWYNQDGTRTTCGEVLTRETLTLHLRKHGIKNMNRSDRTTCLWIGCEKVVNRECIVRHIRGVHLGLKRPSTQVQQHYF</sequence>